<evidence type="ECO:0000313" key="2">
    <source>
        <dbReference type="EMBL" id="KAF2144615.1"/>
    </source>
</evidence>
<dbReference type="EMBL" id="ML995479">
    <property type="protein sequence ID" value="KAF2144615.1"/>
    <property type="molecule type" value="Genomic_DNA"/>
</dbReference>
<dbReference type="OrthoDB" id="5210591at2759"/>
<evidence type="ECO:0008006" key="4">
    <source>
        <dbReference type="Google" id="ProtNLM"/>
    </source>
</evidence>
<dbReference type="AlphaFoldDB" id="A0A6A6BMX7"/>
<dbReference type="InterPro" id="IPR011009">
    <property type="entry name" value="Kinase-like_dom_sf"/>
</dbReference>
<dbReference type="GeneID" id="54299383"/>
<dbReference type="RefSeq" id="XP_033400327.1">
    <property type="nucleotide sequence ID" value="XM_033541886.1"/>
</dbReference>
<sequence>MAVTMHLPPPMDVFPSPPLMAMSSRSHSRSSTSTSASGERERLAPPVSGAFYNHNYNYNYALQSQRNPSPSFPTFDIRTIQSLLRTTAPQAPPLQHVERLLASPHRVYLLRLANTAAAPLVLKSAPAPSTRMLRREATALAAEVAVLPLLTGAGLPVPTLISSNATTSSAAITNGTSASISASNTATTSQYLLRTHLPGTPLSYLSHPLPRHALTSINHALGTYLRRANALSSTSFGPASVVASGRGSSSWSVAFAIVGEGEEEAEEAFWNGLGVSKPKRGEPAYVRLLLYSVYRAVVEIVARHYRPQQEDEEEEMAELAARRALAKALGELAAL</sequence>
<reference evidence="2" key="1">
    <citation type="journal article" date="2020" name="Stud. Mycol.">
        <title>101 Dothideomycetes genomes: a test case for predicting lifestyles and emergence of pathogens.</title>
        <authorList>
            <person name="Haridas S."/>
            <person name="Albert R."/>
            <person name="Binder M."/>
            <person name="Bloem J."/>
            <person name="Labutti K."/>
            <person name="Salamov A."/>
            <person name="Andreopoulos B."/>
            <person name="Baker S."/>
            <person name="Barry K."/>
            <person name="Bills G."/>
            <person name="Bluhm B."/>
            <person name="Cannon C."/>
            <person name="Castanera R."/>
            <person name="Culley D."/>
            <person name="Daum C."/>
            <person name="Ezra D."/>
            <person name="Gonzalez J."/>
            <person name="Henrissat B."/>
            <person name="Kuo A."/>
            <person name="Liang C."/>
            <person name="Lipzen A."/>
            <person name="Lutzoni F."/>
            <person name="Magnuson J."/>
            <person name="Mondo S."/>
            <person name="Nolan M."/>
            <person name="Ohm R."/>
            <person name="Pangilinan J."/>
            <person name="Park H.-J."/>
            <person name="Ramirez L."/>
            <person name="Alfaro M."/>
            <person name="Sun H."/>
            <person name="Tritt A."/>
            <person name="Yoshinaga Y."/>
            <person name="Zwiers L.-H."/>
            <person name="Turgeon B."/>
            <person name="Goodwin S."/>
            <person name="Spatafora J."/>
            <person name="Crous P."/>
            <person name="Grigoriev I."/>
        </authorList>
    </citation>
    <scope>NUCLEOTIDE SEQUENCE</scope>
    <source>
        <strain evidence="2">CBS 121167</strain>
    </source>
</reference>
<organism evidence="2 3">
    <name type="scientific">Aplosporella prunicola CBS 121167</name>
    <dbReference type="NCBI Taxonomy" id="1176127"/>
    <lineage>
        <taxon>Eukaryota</taxon>
        <taxon>Fungi</taxon>
        <taxon>Dikarya</taxon>
        <taxon>Ascomycota</taxon>
        <taxon>Pezizomycotina</taxon>
        <taxon>Dothideomycetes</taxon>
        <taxon>Dothideomycetes incertae sedis</taxon>
        <taxon>Botryosphaeriales</taxon>
        <taxon>Aplosporellaceae</taxon>
        <taxon>Aplosporella</taxon>
    </lineage>
</organism>
<evidence type="ECO:0000256" key="1">
    <source>
        <dbReference type="SAM" id="MobiDB-lite"/>
    </source>
</evidence>
<dbReference type="Proteomes" id="UP000799438">
    <property type="component" value="Unassembled WGS sequence"/>
</dbReference>
<feature type="compositionally biased region" description="Low complexity" evidence="1">
    <location>
        <begin position="20"/>
        <end position="37"/>
    </location>
</feature>
<proteinExistence type="predicted"/>
<feature type="region of interest" description="Disordered" evidence="1">
    <location>
        <begin position="14"/>
        <end position="44"/>
    </location>
</feature>
<gene>
    <name evidence="2" type="ORF">K452DRAFT_296039</name>
</gene>
<protein>
    <recommendedName>
        <fullName evidence="4">Aminoglycoside phosphotransferase domain-containing protein</fullName>
    </recommendedName>
</protein>
<dbReference type="SUPFAM" id="SSF56112">
    <property type="entry name" value="Protein kinase-like (PK-like)"/>
    <property type="match status" value="1"/>
</dbReference>
<evidence type="ECO:0000313" key="3">
    <source>
        <dbReference type="Proteomes" id="UP000799438"/>
    </source>
</evidence>
<name>A0A6A6BMX7_9PEZI</name>
<accession>A0A6A6BMX7</accession>
<keyword evidence="3" id="KW-1185">Reference proteome</keyword>